<proteinExistence type="predicted"/>
<keyword evidence="2" id="KW-1185">Reference proteome</keyword>
<dbReference type="Proteomes" id="UP001060170">
    <property type="component" value="Chromosome 12"/>
</dbReference>
<dbReference type="EMBL" id="CM045876">
    <property type="protein sequence ID" value="KAI7942654.1"/>
    <property type="molecule type" value="Genomic_DNA"/>
</dbReference>
<reference evidence="2" key="1">
    <citation type="journal article" date="2018" name="BMC Genomics">
        <title>Genomic insights into host adaptation between the wheat stripe rust pathogen (Puccinia striiformis f. sp. tritici) and the barley stripe rust pathogen (Puccinia striiformis f. sp. hordei).</title>
        <authorList>
            <person name="Xia C."/>
            <person name="Wang M."/>
            <person name="Yin C."/>
            <person name="Cornejo O.E."/>
            <person name="Hulbert S.H."/>
            <person name="Chen X."/>
        </authorList>
    </citation>
    <scope>NUCLEOTIDE SEQUENCE [LARGE SCALE GENOMIC DNA]</scope>
    <source>
        <strain evidence="2">93-210</strain>
    </source>
</reference>
<organism evidence="1 2">
    <name type="scientific">Puccinia striiformis f. sp. tritici</name>
    <dbReference type="NCBI Taxonomy" id="168172"/>
    <lineage>
        <taxon>Eukaryota</taxon>
        <taxon>Fungi</taxon>
        <taxon>Dikarya</taxon>
        <taxon>Basidiomycota</taxon>
        <taxon>Pucciniomycotina</taxon>
        <taxon>Pucciniomycetes</taxon>
        <taxon>Pucciniales</taxon>
        <taxon>Pucciniaceae</taxon>
        <taxon>Puccinia</taxon>
    </lineage>
</organism>
<reference evidence="2" key="2">
    <citation type="journal article" date="2018" name="Mol. Plant Microbe Interact.">
        <title>Genome sequence resources for the wheat stripe rust pathogen (Puccinia striiformis f. sp. tritici) and the barley stripe rust pathogen (Puccinia striiformis f. sp. hordei).</title>
        <authorList>
            <person name="Xia C."/>
            <person name="Wang M."/>
            <person name="Yin C."/>
            <person name="Cornejo O.E."/>
            <person name="Hulbert S.H."/>
            <person name="Chen X."/>
        </authorList>
    </citation>
    <scope>NUCLEOTIDE SEQUENCE [LARGE SCALE GENOMIC DNA]</scope>
    <source>
        <strain evidence="2">93-210</strain>
    </source>
</reference>
<sequence>MSRWLDLFNHTRSVIADPASYADRGRSLAISHEEREFMLDVLKHDPTLYLDELQDHVEAMTGSRHPIATIHNDLCRRLQLSKKVAITTKQGFLKTHMGSCWLPSRRIPRTHDAQRVSVMPAVSLNGRICSIAQPGSVSRLAFEFFLEEVLMPCMSPYPSQNSVLVMDNARIHHGGRVFSILKSRLKRARILTGGWEDAEIIKDFLPSFVNPDLM</sequence>
<accession>A0ACC0E0K4</accession>
<name>A0ACC0E0K4_9BASI</name>
<reference evidence="1 2" key="3">
    <citation type="journal article" date="2022" name="Microbiol. Spectr.">
        <title>Folding features and dynamics of 3D genome architecture in plant fungal pathogens.</title>
        <authorList>
            <person name="Xia C."/>
        </authorList>
    </citation>
    <scope>NUCLEOTIDE SEQUENCE [LARGE SCALE GENOMIC DNA]</scope>
    <source>
        <strain evidence="1 2">93-210</strain>
    </source>
</reference>
<evidence type="ECO:0000313" key="1">
    <source>
        <dbReference type="EMBL" id="KAI7942654.1"/>
    </source>
</evidence>
<comment type="caution">
    <text evidence="1">The sequence shown here is derived from an EMBL/GenBank/DDBJ whole genome shotgun (WGS) entry which is preliminary data.</text>
</comment>
<protein>
    <submittedName>
        <fullName evidence="1">Uncharacterized protein</fullName>
    </submittedName>
</protein>
<gene>
    <name evidence="1" type="ORF">MJO28_012681</name>
</gene>
<evidence type="ECO:0000313" key="2">
    <source>
        <dbReference type="Proteomes" id="UP001060170"/>
    </source>
</evidence>